<organism evidence="1">
    <name type="scientific">uncultured Caudovirales phage</name>
    <dbReference type="NCBI Taxonomy" id="2100421"/>
    <lineage>
        <taxon>Viruses</taxon>
        <taxon>Duplodnaviria</taxon>
        <taxon>Heunggongvirae</taxon>
        <taxon>Uroviricota</taxon>
        <taxon>Caudoviricetes</taxon>
        <taxon>Peduoviridae</taxon>
        <taxon>Maltschvirus</taxon>
        <taxon>Maltschvirus maltsch</taxon>
    </lineage>
</organism>
<name>A0A6J5RWI7_9CAUD</name>
<protein>
    <recommendedName>
        <fullName evidence="2">Calcineurin-like phosphoesterase domain-containing protein</fullName>
    </recommendedName>
</protein>
<dbReference type="Gene3D" id="3.60.21.10">
    <property type="match status" value="1"/>
</dbReference>
<reference evidence="1" key="1">
    <citation type="submission" date="2020-05" db="EMBL/GenBank/DDBJ databases">
        <authorList>
            <person name="Chiriac C."/>
            <person name="Salcher M."/>
            <person name="Ghai R."/>
            <person name="Kavagutti S V."/>
        </authorList>
    </citation>
    <scope>NUCLEOTIDE SEQUENCE</scope>
</reference>
<gene>
    <name evidence="1" type="ORF">UFOVP1313_41</name>
</gene>
<evidence type="ECO:0000313" key="1">
    <source>
        <dbReference type="EMBL" id="CAB4197961.1"/>
    </source>
</evidence>
<accession>A0A6J5RWI7</accession>
<evidence type="ECO:0008006" key="2">
    <source>
        <dbReference type="Google" id="ProtNLM"/>
    </source>
</evidence>
<dbReference type="EMBL" id="LR797260">
    <property type="protein sequence ID" value="CAB4197961.1"/>
    <property type="molecule type" value="Genomic_DNA"/>
</dbReference>
<dbReference type="SUPFAM" id="SSF56300">
    <property type="entry name" value="Metallo-dependent phosphatases"/>
    <property type="match status" value="1"/>
</dbReference>
<proteinExistence type="predicted"/>
<sequence length="410" mass="45793">MKKKKAFELDAEEVKSLLDQYGSLVAAARGEDLGLSSLRNRASALGVSARDHLKKKDQANDKFLTSDDPNEWGDVKELMKRRGLDPNDWIVTRARVNEWGGVDGQENTQLRVDLAPRLGVLMPARTDGWIAPKPVKTKKKDSELVVFLGDHHAPHHDKRLHEAVCEWLREFKPDRGVILGDLLDFDQLSRHRRTPEWTNDVQETLDAGYGILRAYIEASPNTRWQMLDGNHEDRLRNSVIDHLSSMFGVSQAKEDPAEKLRPVLSTPFLLRLDELGIEWESPDGGYEHAQINITSELAARHGWIATKGSGVSALKTIDHLRYSVIVGHTHRQAIVHHTAHSIDGKPKTLLGCEAGTLATIERGLGYATSPDWQRGFATADVYGGDGGLFKVDLATYVDGSLLWRGWTCKP</sequence>
<dbReference type="InterPro" id="IPR029052">
    <property type="entry name" value="Metallo-depent_PP-like"/>
</dbReference>